<name>A0A4C2ACH6_EUMVA</name>
<organism evidence="2 3">
    <name type="scientific">Eumeta variegata</name>
    <name type="common">Bagworm moth</name>
    <name type="synonym">Eumeta japonica</name>
    <dbReference type="NCBI Taxonomy" id="151549"/>
    <lineage>
        <taxon>Eukaryota</taxon>
        <taxon>Metazoa</taxon>
        <taxon>Ecdysozoa</taxon>
        <taxon>Arthropoda</taxon>
        <taxon>Hexapoda</taxon>
        <taxon>Insecta</taxon>
        <taxon>Pterygota</taxon>
        <taxon>Neoptera</taxon>
        <taxon>Endopterygota</taxon>
        <taxon>Lepidoptera</taxon>
        <taxon>Glossata</taxon>
        <taxon>Ditrysia</taxon>
        <taxon>Tineoidea</taxon>
        <taxon>Psychidae</taxon>
        <taxon>Oiketicinae</taxon>
        <taxon>Eumeta</taxon>
    </lineage>
</organism>
<comment type="caution">
    <text evidence="2">The sequence shown here is derived from an EMBL/GenBank/DDBJ whole genome shotgun (WGS) entry which is preliminary data.</text>
</comment>
<reference evidence="2 3" key="1">
    <citation type="journal article" date="2019" name="Commun. Biol.">
        <title>The bagworm genome reveals a unique fibroin gene that provides high tensile strength.</title>
        <authorList>
            <person name="Kono N."/>
            <person name="Nakamura H."/>
            <person name="Ohtoshi R."/>
            <person name="Tomita M."/>
            <person name="Numata K."/>
            <person name="Arakawa K."/>
        </authorList>
    </citation>
    <scope>NUCLEOTIDE SEQUENCE [LARGE SCALE GENOMIC DNA]</scope>
</reference>
<evidence type="ECO:0000256" key="1">
    <source>
        <dbReference type="SAM" id="MobiDB-lite"/>
    </source>
</evidence>
<keyword evidence="3" id="KW-1185">Reference proteome</keyword>
<evidence type="ECO:0000313" key="3">
    <source>
        <dbReference type="Proteomes" id="UP000299102"/>
    </source>
</evidence>
<dbReference type="Proteomes" id="UP000299102">
    <property type="component" value="Unassembled WGS sequence"/>
</dbReference>
<accession>A0A4C2ACH6</accession>
<evidence type="ECO:0000313" key="2">
    <source>
        <dbReference type="EMBL" id="GBP98561.1"/>
    </source>
</evidence>
<proteinExistence type="predicted"/>
<dbReference type="AlphaFoldDB" id="A0A4C2ACH6"/>
<dbReference type="OrthoDB" id="411871at2759"/>
<gene>
    <name evidence="2" type="ORF">EVAR_103902_1</name>
</gene>
<feature type="region of interest" description="Disordered" evidence="1">
    <location>
        <begin position="16"/>
        <end position="45"/>
    </location>
</feature>
<dbReference type="EMBL" id="BGZK01003165">
    <property type="protein sequence ID" value="GBP98561.1"/>
    <property type="molecule type" value="Genomic_DNA"/>
</dbReference>
<sequence length="113" mass="12424">MAESILMIRIMQKLEGKTNGDDQPPVTSRDLPWIDPPFTGRSGDLPGPWTSSLVAAIKVIPKPARMIKPVQSLTTHRSTPVLGKTMERMLVGRLQSQFDVEATDDAVYIHTAA</sequence>
<protein>
    <submittedName>
        <fullName evidence="2">Uncharacterized protein</fullName>
    </submittedName>
</protein>